<dbReference type="EMBL" id="VMNH01000013">
    <property type="protein sequence ID" value="TVO73560.1"/>
    <property type="molecule type" value="Genomic_DNA"/>
</dbReference>
<dbReference type="AlphaFoldDB" id="A0A557S820"/>
<evidence type="ECO:0000256" key="1">
    <source>
        <dbReference type="ARBA" id="ARBA00022723"/>
    </source>
</evidence>
<dbReference type="InterPro" id="IPR036412">
    <property type="entry name" value="HAD-like_sf"/>
</dbReference>
<evidence type="ECO:0000256" key="4">
    <source>
        <dbReference type="ARBA" id="ARBA00023277"/>
    </source>
</evidence>
<dbReference type="Gene3D" id="3.40.50.1000">
    <property type="entry name" value="HAD superfamily/HAD-like"/>
    <property type="match status" value="1"/>
</dbReference>
<dbReference type="RefSeq" id="WP_144359282.1">
    <property type="nucleotide sequence ID" value="NZ_VMNH01000013.1"/>
</dbReference>
<sequence>MNHKASFGGRPIHLVLFDLDGTLADTAPDLAYALNQTLEKHGRDPLPFAKIRPHVSHGGIALIRAGFGIEPEHPEFQQYREDLLDIYQKNIARETVLFPDMPQVLEQLEQHGIGWGIVTNKPAWLTDPLMQGMGLTHRAACIISGDTTPNSKPHPGPILYACKSAGITPKACLYIGDAERDIVAGRDAGTATLTALFGYLDEKDQPDSWGADDCIAEPLDILRKIGLLVND</sequence>
<protein>
    <submittedName>
        <fullName evidence="5">HAD-IA family hydrolase</fullName>
    </submittedName>
</protein>
<dbReference type="NCBIfam" id="TIGR01509">
    <property type="entry name" value="HAD-SF-IA-v3"/>
    <property type="match status" value="1"/>
</dbReference>
<reference evidence="5 6" key="1">
    <citation type="submission" date="2019-07" db="EMBL/GenBank/DDBJ databases">
        <title>The pathways for chlorine oxyanion respiration interact through the shared metabolite chlorate.</title>
        <authorList>
            <person name="Barnum T.P."/>
            <person name="Cheng Y."/>
            <person name="Hill K.A."/>
            <person name="Lucas L.N."/>
            <person name="Carlson H.K."/>
            <person name="Coates J.D."/>
        </authorList>
    </citation>
    <scope>NUCLEOTIDE SEQUENCE [LARGE SCALE GENOMIC DNA]</scope>
    <source>
        <strain evidence="5 6">BK-1</strain>
    </source>
</reference>
<organism evidence="5 6">
    <name type="scientific">Sedimenticola selenatireducens</name>
    <dbReference type="NCBI Taxonomy" id="191960"/>
    <lineage>
        <taxon>Bacteria</taxon>
        <taxon>Pseudomonadati</taxon>
        <taxon>Pseudomonadota</taxon>
        <taxon>Gammaproteobacteria</taxon>
        <taxon>Chromatiales</taxon>
        <taxon>Sedimenticolaceae</taxon>
        <taxon>Sedimenticola</taxon>
    </lineage>
</organism>
<keyword evidence="3" id="KW-0460">Magnesium</keyword>
<dbReference type="Proteomes" id="UP000316649">
    <property type="component" value="Unassembled WGS sequence"/>
</dbReference>
<dbReference type="SUPFAM" id="SSF56784">
    <property type="entry name" value="HAD-like"/>
    <property type="match status" value="1"/>
</dbReference>
<dbReference type="PANTHER" id="PTHR43434">
    <property type="entry name" value="PHOSPHOGLYCOLATE PHOSPHATASE"/>
    <property type="match status" value="1"/>
</dbReference>
<keyword evidence="2 5" id="KW-0378">Hydrolase</keyword>
<dbReference type="SFLD" id="SFLDG01135">
    <property type="entry name" value="C1.5.6:_HAD__Beta-PGM__Phospha"/>
    <property type="match status" value="1"/>
</dbReference>
<dbReference type="Pfam" id="PF13419">
    <property type="entry name" value="HAD_2"/>
    <property type="match status" value="1"/>
</dbReference>
<dbReference type="InterPro" id="IPR050155">
    <property type="entry name" value="HAD-like_hydrolase_sf"/>
</dbReference>
<dbReference type="FunFam" id="3.40.50.1000:FF:000022">
    <property type="entry name" value="Phosphoglycolate phosphatase"/>
    <property type="match status" value="1"/>
</dbReference>
<evidence type="ECO:0000313" key="6">
    <source>
        <dbReference type="Proteomes" id="UP000316649"/>
    </source>
</evidence>
<evidence type="ECO:0000256" key="3">
    <source>
        <dbReference type="ARBA" id="ARBA00022842"/>
    </source>
</evidence>
<dbReference type="SFLD" id="SFLDG01129">
    <property type="entry name" value="C1.5:_HAD__Beta-PGM__Phosphata"/>
    <property type="match status" value="1"/>
</dbReference>
<evidence type="ECO:0000256" key="2">
    <source>
        <dbReference type="ARBA" id="ARBA00022801"/>
    </source>
</evidence>
<evidence type="ECO:0000313" key="5">
    <source>
        <dbReference type="EMBL" id="TVO73560.1"/>
    </source>
</evidence>
<dbReference type="GO" id="GO:0046872">
    <property type="term" value="F:metal ion binding"/>
    <property type="evidence" value="ECO:0007669"/>
    <property type="project" value="UniProtKB-KW"/>
</dbReference>
<keyword evidence="6" id="KW-1185">Reference proteome</keyword>
<keyword evidence="1" id="KW-0479">Metal-binding</keyword>
<dbReference type="Gene3D" id="1.10.150.240">
    <property type="entry name" value="Putative phosphatase, domain 2"/>
    <property type="match status" value="1"/>
</dbReference>
<dbReference type="InterPro" id="IPR041492">
    <property type="entry name" value="HAD_2"/>
</dbReference>
<dbReference type="GO" id="GO:0006281">
    <property type="term" value="P:DNA repair"/>
    <property type="evidence" value="ECO:0007669"/>
    <property type="project" value="TreeGrafter"/>
</dbReference>
<keyword evidence="4" id="KW-0119">Carbohydrate metabolism</keyword>
<proteinExistence type="predicted"/>
<dbReference type="PANTHER" id="PTHR43434:SF23">
    <property type="entry name" value="PHOSPHOGLYCOLATE PHOSPHATASE"/>
    <property type="match status" value="1"/>
</dbReference>
<dbReference type="NCBIfam" id="TIGR01549">
    <property type="entry name" value="HAD-SF-IA-v1"/>
    <property type="match status" value="1"/>
</dbReference>
<name>A0A557S820_9GAMM</name>
<comment type="caution">
    <text evidence="5">The sequence shown here is derived from an EMBL/GenBank/DDBJ whole genome shotgun (WGS) entry which is preliminary data.</text>
</comment>
<dbReference type="GO" id="GO:0005829">
    <property type="term" value="C:cytosol"/>
    <property type="evidence" value="ECO:0007669"/>
    <property type="project" value="TreeGrafter"/>
</dbReference>
<dbReference type="OrthoDB" id="9776368at2"/>
<dbReference type="SFLD" id="SFLDS00003">
    <property type="entry name" value="Haloacid_Dehalogenase"/>
    <property type="match status" value="1"/>
</dbReference>
<gene>
    <name evidence="5" type="ORF">FHP88_11835</name>
</gene>
<accession>A0A557S820</accession>
<dbReference type="InterPro" id="IPR006439">
    <property type="entry name" value="HAD-SF_hydro_IA"/>
</dbReference>
<dbReference type="GO" id="GO:0008967">
    <property type="term" value="F:phosphoglycolate phosphatase activity"/>
    <property type="evidence" value="ECO:0007669"/>
    <property type="project" value="TreeGrafter"/>
</dbReference>
<dbReference type="InterPro" id="IPR023214">
    <property type="entry name" value="HAD_sf"/>
</dbReference>
<dbReference type="InterPro" id="IPR023198">
    <property type="entry name" value="PGP-like_dom2"/>
</dbReference>